<evidence type="ECO:0000313" key="3">
    <source>
        <dbReference type="Proteomes" id="UP000029736"/>
    </source>
</evidence>
<evidence type="ECO:0008006" key="4">
    <source>
        <dbReference type="Google" id="ProtNLM"/>
    </source>
</evidence>
<reference evidence="2 3" key="1">
    <citation type="journal article" date="2014" name="Int. J. Syst. Evol. Microbiol.">
        <title>Phaeodactylibacter xiamenensis gen. nov., sp. nov., a member of the family Saprospiraceae isolated from the marine alga Phaeodactylum tricornutum.</title>
        <authorList>
            <person name="Chen Z.Jr."/>
            <person name="Lei X."/>
            <person name="Lai Q."/>
            <person name="Li Y."/>
            <person name="Zhang B."/>
            <person name="Zhang J."/>
            <person name="Zhang H."/>
            <person name="Yang L."/>
            <person name="Zheng W."/>
            <person name="Tian Y."/>
            <person name="Yu Z."/>
            <person name="Xu H.Jr."/>
            <person name="Zheng T."/>
        </authorList>
    </citation>
    <scope>NUCLEOTIDE SEQUENCE [LARGE SCALE GENOMIC DNA]</scope>
    <source>
        <strain evidence="2 3">KD52</strain>
    </source>
</reference>
<proteinExistence type="predicted"/>
<dbReference type="OrthoDB" id="5377370at2"/>
<feature type="chain" id="PRO_5001939925" description="Alginate export domain-containing protein" evidence="1">
    <location>
        <begin position="21"/>
        <end position="521"/>
    </location>
</feature>
<dbReference type="EMBL" id="JPOS01000022">
    <property type="protein sequence ID" value="KGE88075.1"/>
    <property type="molecule type" value="Genomic_DNA"/>
</dbReference>
<dbReference type="RefSeq" id="WP_044219884.1">
    <property type="nucleotide sequence ID" value="NZ_CAKZLC010000186.1"/>
</dbReference>
<comment type="caution">
    <text evidence="2">The sequence shown here is derived from an EMBL/GenBank/DDBJ whole genome shotgun (WGS) entry which is preliminary data.</text>
</comment>
<dbReference type="STRING" id="1524460.IX84_11010"/>
<keyword evidence="3" id="KW-1185">Reference proteome</keyword>
<evidence type="ECO:0000256" key="1">
    <source>
        <dbReference type="SAM" id="SignalP"/>
    </source>
</evidence>
<dbReference type="Proteomes" id="UP000029736">
    <property type="component" value="Unassembled WGS sequence"/>
</dbReference>
<organism evidence="2 3">
    <name type="scientific">Phaeodactylibacter xiamenensis</name>
    <dbReference type="NCBI Taxonomy" id="1524460"/>
    <lineage>
        <taxon>Bacteria</taxon>
        <taxon>Pseudomonadati</taxon>
        <taxon>Bacteroidota</taxon>
        <taxon>Saprospiria</taxon>
        <taxon>Saprospirales</taxon>
        <taxon>Haliscomenobacteraceae</taxon>
        <taxon>Phaeodactylibacter</taxon>
    </lineage>
</organism>
<name>A0A098S7K2_9BACT</name>
<keyword evidence="1" id="KW-0732">Signal</keyword>
<feature type="signal peptide" evidence="1">
    <location>
        <begin position="1"/>
        <end position="20"/>
    </location>
</feature>
<accession>A0A098S7K2</accession>
<gene>
    <name evidence="2" type="ORF">IX84_11010</name>
</gene>
<dbReference type="AlphaFoldDB" id="A0A098S7K2"/>
<sequence length="521" mass="58435">MKNRQLWLLLLLCLPFAASAQIPPYFKQLEEAIPEESDKEFQYIAFFYNHYNNSNIFPTNDFLQGQVIGRLFGQNTTTTSDSLTASFFEQRILPFFIYKPKLFDNRVTLRASFEIDYTWGDVAYGTGGNSGSAPSGDQVNLQTQNLELEYIPAPGWAINLGLQRMFDTPYNPYRTFFDDMLNSAYRLNYWGTDGVGITVRQNADYHQWKAGFFQLYENSIQRVDDVHMAEFTYQRSLGTKWHWGGSLYYVRDRSNGQGGPSILGQGLNSTLSLYNGTYRFPFGSRRYRADVAWLGTYFDYNLSQMADTWFLSGYVNYNLGRTQLQEEGTWGDGPSIGGLGANLRLGYRYGKTPNDAISTDLMFTSGDDNGISDDRYSGVMTGNTWATPGGLNVAHGGYLLFPHANVVNRYVAAVTDISNMGFGLTGGTVNLSRDFIPYKLNGKVGMATAISNVAPARGGQFMGVEGNFKVGYTLGTLMEIELHGAYLWLGDFYDSPAVNGGEDIRPVDPYTALVVFKWLMF</sequence>
<evidence type="ECO:0000313" key="2">
    <source>
        <dbReference type="EMBL" id="KGE88075.1"/>
    </source>
</evidence>
<protein>
    <recommendedName>
        <fullName evidence="4">Alginate export domain-containing protein</fullName>
    </recommendedName>
</protein>